<comment type="caution">
    <text evidence="1">The sequence shown here is derived from an EMBL/GenBank/DDBJ whole genome shotgun (WGS) entry which is preliminary data.</text>
</comment>
<protein>
    <submittedName>
        <fullName evidence="1">Uncharacterized protein</fullName>
    </submittedName>
</protein>
<sequence>MVNITAVLLLASLVTVVYWLSNHGRKAMLVVTPSRIEQCSRPRIAADVRWVVPKGQTAVIYIYMVGQSPPVPWHGAEGHGEARTGEWVADGTTLALTAQDGTVLSKHTMTSIACE</sequence>
<dbReference type="EMBL" id="NFZS01000004">
    <property type="protein sequence ID" value="RAO75862.1"/>
    <property type="molecule type" value="Genomic_DNA"/>
</dbReference>
<dbReference type="AlphaFoldDB" id="A0A328P544"/>
<keyword evidence="2" id="KW-1185">Reference proteome</keyword>
<reference evidence="1 2" key="1">
    <citation type="journal article" date="2018" name="Genet. Mol. Biol.">
        <title>The genome sequence of Dyella jiangningensis FCAV SCS01 from a lignocellulose-decomposing microbial consortium metagenome reveals potential for biotechnological applications.</title>
        <authorList>
            <person name="Desiderato J.G."/>
            <person name="Alvarenga D.O."/>
            <person name="Constancio M.T.L."/>
            <person name="Alves L.M.C."/>
            <person name="Varani A.M."/>
        </authorList>
    </citation>
    <scope>NUCLEOTIDE SEQUENCE [LARGE SCALE GENOMIC DNA]</scope>
    <source>
        <strain evidence="1 2">FCAV SCS01</strain>
    </source>
</reference>
<accession>A0A328P544</accession>
<name>A0A328P544_9GAMM</name>
<evidence type="ECO:0000313" key="1">
    <source>
        <dbReference type="EMBL" id="RAO75862.1"/>
    </source>
</evidence>
<evidence type="ECO:0000313" key="2">
    <source>
        <dbReference type="Proteomes" id="UP000248926"/>
    </source>
</evidence>
<organism evidence="1 2">
    <name type="scientific">Dyella jiangningensis</name>
    <dbReference type="NCBI Taxonomy" id="1379159"/>
    <lineage>
        <taxon>Bacteria</taxon>
        <taxon>Pseudomonadati</taxon>
        <taxon>Pseudomonadota</taxon>
        <taxon>Gammaproteobacteria</taxon>
        <taxon>Lysobacterales</taxon>
        <taxon>Rhodanobacteraceae</taxon>
        <taxon>Dyella</taxon>
    </lineage>
</organism>
<gene>
    <name evidence="1" type="ORF">CA260_17695</name>
</gene>
<proteinExistence type="predicted"/>
<dbReference type="Proteomes" id="UP000248926">
    <property type="component" value="Unassembled WGS sequence"/>
</dbReference>